<keyword evidence="2" id="KW-1185">Reference proteome</keyword>
<reference evidence="1 2" key="1">
    <citation type="journal article" date="2018" name="New Phytol.">
        <title>Phylogenomics of Endogonaceae and evolution of mycorrhizas within Mucoromycota.</title>
        <authorList>
            <person name="Chang Y."/>
            <person name="Desiro A."/>
            <person name="Na H."/>
            <person name="Sandor L."/>
            <person name="Lipzen A."/>
            <person name="Clum A."/>
            <person name="Barry K."/>
            <person name="Grigoriev I.V."/>
            <person name="Martin F.M."/>
            <person name="Stajich J.E."/>
            <person name="Smith M.E."/>
            <person name="Bonito G."/>
            <person name="Spatafora J.W."/>
        </authorList>
    </citation>
    <scope>NUCLEOTIDE SEQUENCE [LARGE SCALE GENOMIC DNA]</scope>
    <source>
        <strain evidence="1 2">AD002</strain>
    </source>
</reference>
<proteinExistence type="predicted"/>
<name>A0A433P5U2_9FUNG</name>
<dbReference type="EMBL" id="RBNJ01032028">
    <property type="protein sequence ID" value="RUS12903.1"/>
    <property type="molecule type" value="Genomic_DNA"/>
</dbReference>
<evidence type="ECO:0000313" key="2">
    <source>
        <dbReference type="Proteomes" id="UP000274822"/>
    </source>
</evidence>
<accession>A0A433P5U2</accession>
<dbReference type="Proteomes" id="UP000274822">
    <property type="component" value="Unassembled WGS sequence"/>
</dbReference>
<dbReference type="AlphaFoldDB" id="A0A433P5U2"/>
<sequence>MGFKVIRTNTPKIEDLAQSALEQIITKRYYNNISNNVKTILLLGIAFEGKKSFVVSDIVKRD</sequence>
<comment type="caution">
    <text evidence="1">The sequence shown here is derived from an EMBL/GenBank/DDBJ whole genome shotgun (WGS) entry which is preliminary data.</text>
</comment>
<organism evidence="1 2">
    <name type="scientific">Jimgerdemannia flammicorona</name>
    <dbReference type="NCBI Taxonomy" id="994334"/>
    <lineage>
        <taxon>Eukaryota</taxon>
        <taxon>Fungi</taxon>
        <taxon>Fungi incertae sedis</taxon>
        <taxon>Mucoromycota</taxon>
        <taxon>Mucoromycotina</taxon>
        <taxon>Endogonomycetes</taxon>
        <taxon>Endogonales</taxon>
        <taxon>Endogonaceae</taxon>
        <taxon>Jimgerdemannia</taxon>
    </lineage>
</organism>
<protein>
    <submittedName>
        <fullName evidence="1">Uncharacterized protein</fullName>
    </submittedName>
</protein>
<evidence type="ECO:0000313" key="1">
    <source>
        <dbReference type="EMBL" id="RUS12903.1"/>
    </source>
</evidence>
<gene>
    <name evidence="1" type="ORF">BC938DRAFT_478306</name>
</gene>